<dbReference type="GO" id="GO:0031505">
    <property type="term" value="P:fungal-type cell wall organization"/>
    <property type="evidence" value="ECO:0007669"/>
    <property type="project" value="TreeGrafter"/>
</dbReference>
<dbReference type="GO" id="GO:0005886">
    <property type="term" value="C:plasma membrane"/>
    <property type="evidence" value="ECO:0007669"/>
    <property type="project" value="InterPro"/>
</dbReference>
<dbReference type="STRING" id="1043003.A0A074VTN3"/>
<dbReference type="InterPro" id="IPR052413">
    <property type="entry name" value="SUR7_domain"/>
</dbReference>
<feature type="transmembrane region" description="Helical" evidence="1">
    <location>
        <begin position="260"/>
        <end position="280"/>
    </location>
</feature>
<feature type="transmembrane region" description="Helical" evidence="1">
    <location>
        <begin position="182"/>
        <end position="204"/>
    </location>
</feature>
<dbReference type="PANTHER" id="PTHR28019">
    <property type="entry name" value="CELL MEMBRANE PROTEIN YLR413W-RELATED"/>
    <property type="match status" value="1"/>
</dbReference>
<gene>
    <name evidence="2" type="ORF">M437DRAFT_46381</name>
</gene>
<accession>A0A074VTN3</accession>
<evidence type="ECO:0008006" key="4">
    <source>
        <dbReference type="Google" id="ProtNLM"/>
    </source>
</evidence>
<proteinExistence type="predicted"/>
<keyword evidence="1" id="KW-0812">Transmembrane</keyword>
<dbReference type="AlphaFoldDB" id="A0A074VTN3"/>
<dbReference type="Pfam" id="PF06687">
    <property type="entry name" value="SUR7"/>
    <property type="match status" value="1"/>
</dbReference>
<feature type="transmembrane region" description="Helical" evidence="1">
    <location>
        <begin position="6"/>
        <end position="27"/>
    </location>
</feature>
<keyword evidence="1" id="KW-0472">Membrane</keyword>
<evidence type="ECO:0000313" key="3">
    <source>
        <dbReference type="Proteomes" id="UP000030672"/>
    </source>
</evidence>
<sequence>MLRPTALIPVIFGLAAFVLTMLCIFAGSKPNFMQDYSIITLNTSRIGTNVFNTTSSSNSDSNIFESIWDSITNSIESDLNSDINSLAKELGLHDFYSVHLLDYCEGFYTPTSLPNATVHKSEIKQNVTGCSNRTAGFQFDPEAALQRELNKSHTGFTLQDLHWPKQVNQGIHTLRIAQKAAFVLYCIAAALILFASLISLLSLFVHGRVFAVVNTLLWILAFIASVLASAITTAVATKARNVVNKHGRSVGVEASRGGRFMALSWVATALCFLNVFVWVFECLRGRRRERYGSGQVVGK</sequence>
<name>A0A074VTN3_AURM1</name>
<dbReference type="RefSeq" id="XP_040880826.1">
    <property type="nucleotide sequence ID" value="XM_041021254.1"/>
</dbReference>
<evidence type="ECO:0000313" key="2">
    <source>
        <dbReference type="EMBL" id="KEQ63803.1"/>
    </source>
</evidence>
<dbReference type="GO" id="GO:0051285">
    <property type="term" value="C:cell cortex of cell tip"/>
    <property type="evidence" value="ECO:0007669"/>
    <property type="project" value="TreeGrafter"/>
</dbReference>
<protein>
    <recommendedName>
        <fullName evidence="4">Integral membrane protein-like protein</fullName>
    </recommendedName>
</protein>
<evidence type="ECO:0000256" key="1">
    <source>
        <dbReference type="SAM" id="Phobius"/>
    </source>
</evidence>
<dbReference type="GeneID" id="63914627"/>
<dbReference type="PANTHER" id="PTHR28019:SF7">
    <property type="entry name" value="SUR7 PROTEIN"/>
    <property type="match status" value="1"/>
</dbReference>
<organism evidence="2 3">
    <name type="scientific">Aureobasidium melanogenum (strain CBS 110374)</name>
    <name type="common">Aureobasidium pullulans var. melanogenum</name>
    <dbReference type="NCBI Taxonomy" id="1043003"/>
    <lineage>
        <taxon>Eukaryota</taxon>
        <taxon>Fungi</taxon>
        <taxon>Dikarya</taxon>
        <taxon>Ascomycota</taxon>
        <taxon>Pezizomycotina</taxon>
        <taxon>Dothideomycetes</taxon>
        <taxon>Dothideomycetidae</taxon>
        <taxon>Dothideales</taxon>
        <taxon>Saccotheciaceae</taxon>
        <taxon>Aureobasidium</taxon>
    </lineage>
</organism>
<dbReference type="EMBL" id="KL584830">
    <property type="protein sequence ID" value="KEQ63803.1"/>
    <property type="molecule type" value="Genomic_DNA"/>
</dbReference>
<reference evidence="2 3" key="1">
    <citation type="journal article" date="2014" name="BMC Genomics">
        <title>Genome sequencing of four Aureobasidium pullulans varieties: biotechnological potential, stress tolerance, and description of new species.</title>
        <authorList>
            <person name="Gostin Ar C."/>
            <person name="Ohm R.A."/>
            <person name="Kogej T."/>
            <person name="Sonjak S."/>
            <person name="Turk M."/>
            <person name="Zajc J."/>
            <person name="Zalar P."/>
            <person name="Grube M."/>
            <person name="Sun H."/>
            <person name="Han J."/>
            <person name="Sharma A."/>
            <person name="Chiniquy J."/>
            <person name="Ngan C.Y."/>
            <person name="Lipzen A."/>
            <person name="Barry K."/>
            <person name="Grigoriev I.V."/>
            <person name="Gunde-Cimerman N."/>
        </authorList>
    </citation>
    <scope>NUCLEOTIDE SEQUENCE [LARGE SCALE GENOMIC DNA]</scope>
    <source>
        <strain evidence="2 3">CBS 110374</strain>
    </source>
</reference>
<keyword evidence="1" id="KW-1133">Transmembrane helix</keyword>
<dbReference type="InterPro" id="IPR009571">
    <property type="entry name" value="SUR7/Rim9-like_fungi"/>
</dbReference>
<keyword evidence="3" id="KW-1185">Reference proteome</keyword>
<dbReference type="Proteomes" id="UP000030672">
    <property type="component" value="Unassembled WGS sequence"/>
</dbReference>
<dbReference type="HOGENOM" id="CLU_064532_0_0_1"/>
<feature type="transmembrane region" description="Helical" evidence="1">
    <location>
        <begin position="216"/>
        <end position="239"/>
    </location>
</feature>